<evidence type="ECO:0000256" key="4">
    <source>
        <dbReference type="ARBA" id="ARBA00022670"/>
    </source>
</evidence>
<keyword evidence="5" id="KW-0378">Hydrolase</keyword>
<dbReference type="InterPro" id="IPR023302">
    <property type="entry name" value="Pept_S9A_N"/>
</dbReference>
<dbReference type="SUPFAM" id="SSF50993">
    <property type="entry name" value="Peptidase/esterase 'gauge' domain"/>
    <property type="match status" value="1"/>
</dbReference>
<evidence type="ECO:0000256" key="3">
    <source>
        <dbReference type="ARBA" id="ARBA00011897"/>
    </source>
</evidence>
<keyword evidence="6" id="KW-0720">Serine protease</keyword>
<keyword evidence="10" id="KW-1185">Reference proteome</keyword>
<comment type="similarity">
    <text evidence="2">Belongs to the peptidase S9A family.</text>
</comment>
<dbReference type="GO" id="GO:0070012">
    <property type="term" value="F:oligopeptidase activity"/>
    <property type="evidence" value="ECO:0007669"/>
    <property type="project" value="TreeGrafter"/>
</dbReference>
<evidence type="ECO:0000256" key="1">
    <source>
        <dbReference type="ARBA" id="ARBA00001070"/>
    </source>
</evidence>
<proteinExistence type="inferred from homology"/>
<dbReference type="GO" id="GO:0005829">
    <property type="term" value="C:cytosol"/>
    <property type="evidence" value="ECO:0007669"/>
    <property type="project" value="TreeGrafter"/>
</dbReference>
<dbReference type="Pfam" id="PF00326">
    <property type="entry name" value="Peptidase_S9"/>
    <property type="match status" value="1"/>
</dbReference>
<dbReference type="InterPro" id="IPR002471">
    <property type="entry name" value="Pept_S9_AS"/>
</dbReference>
<dbReference type="EMBL" id="WXEW01000008">
    <property type="protein sequence ID" value="NAS25240.1"/>
    <property type="molecule type" value="Genomic_DNA"/>
</dbReference>
<dbReference type="Pfam" id="PF02897">
    <property type="entry name" value="Peptidase_S9_N"/>
    <property type="match status" value="1"/>
</dbReference>
<dbReference type="AlphaFoldDB" id="A0A7C9J6M0"/>
<dbReference type="SUPFAM" id="SSF53474">
    <property type="entry name" value="alpha/beta-Hydrolases"/>
    <property type="match status" value="1"/>
</dbReference>
<dbReference type="InterPro" id="IPR029058">
    <property type="entry name" value="AB_hydrolase_fold"/>
</dbReference>
<keyword evidence="4" id="KW-0645">Protease</keyword>
<protein>
    <recommendedName>
        <fullName evidence="3">prolyl oligopeptidase</fullName>
        <ecNumber evidence="3">3.4.21.26</ecNumber>
    </recommendedName>
</protein>
<dbReference type="InterPro" id="IPR002470">
    <property type="entry name" value="Peptidase_S9A"/>
</dbReference>
<dbReference type="PANTHER" id="PTHR42881:SF2">
    <property type="entry name" value="PROLYL ENDOPEPTIDASE"/>
    <property type="match status" value="1"/>
</dbReference>
<reference evidence="9 10" key="1">
    <citation type="submission" date="2020-01" db="EMBL/GenBank/DDBJ databases">
        <title>Herbidospora sp. NEAU-GS84 nov., a novel actinomycete isolated from soil.</title>
        <authorList>
            <person name="Han L."/>
        </authorList>
    </citation>
    <scope>NUCLEOTIDE SEQUENCE [LARGE SCALE GENOMIC DNA]</scope>
    <source>
        <strain evidence="9 10">NEAU-GS84</strain>
    </source>
</reference>
<evidence type="ECO:0000256" key="5">
    <source>
        <dbReference type="ARBA" id="ARBA00022801"/>
    </source>
</evidence>
<evidence type="ECO:0000256" key="2">
    <source>
        <dbReference type="ARBA" id="ARBA00005228"/>
    </source>
</evidence>
<accession>A0A7C9J6M0</accession>
<dbReference type="PANTHER" id="PTHR42881">
    <property type="entry name" value="PROLYL ENDOPEPTIDASE"/>
    <property type="match status" value="1"/>
</dbReference>
<dbReference type="GO" id="GO:0006508">
    <property type="term" value="P:proteolysis"/>
    <property type="evidence" value="ECO:0007669"/>
    <property type="project" value="UniProtKB-KW"/>
</dbReference>
<feature type="domain" description="Peptidase S9 prolyl oligopeptidase catalytic" evidence="7">
    <location>
        <begin position="415"/>
        <end position="626"/>
    </location>
</feature>
<evidence type="ECO:0000256" key="6">
    <source>
        <dbReference type="ARBA" id="ARBA00022825"/>
    </source>
</evidence>
<dbReference type="InterPro" id="IPR051167">
    <property type="entry name" value="Prolyl_oligopep/macrocyclase"/>
</dbReference>
<feature type="domain" description="Peptidase S9A N-terminal" evidence="8">
    <location>
        <begin position="2"/>
        <end position="358"/>
    </location>
</feature>
<dbReference type="PROSITE" id="PS00708">
    <property type="entry name" value="PRO_ENDOPEP_SER"/>
    <property type="match status" value="1"/>
</dbReference>
<dbReference type="RefSeq" id="WP_161482342.1">
    <property type="nucleotide sequence ID" value="NZ_WXEW01000008.1"/>
</dbReference>
<dbReference type="PRINTS" id="PR00862">
    <property type="entry name" value="PROLIGOPTASE"/>
</dbReference>
<comment type="catalytic activity">
    <reaction evidence="1">
        <text>Hydrolysis of Pro-|-Xaa &gt;&gt; Ala-|-Xaa in oligopeptides.</text>
        <dbReference type="EC" id="3.4.21.26"/>
    </reaction>
</comment>
<dbReference type="InterPro" id="IPR001375">
    <property type="entry name" value="Peptidase_S9_cat"/>
</dbReference>
<gene>
    <name evidence="9" type="ORF">GT755_26605</name>
</gene>
<dbReference type="Gene3D" id="3.40.50.1820">
    <property type="entry name" value="alpha/beta hydrolase"/>
    <property type="match status" value="1"/>
</dbReference>
<organism evidence="9 10">
    <name type="scientific">Herbidospora solisilvae</name>
    <dbReference type="NCBI Taxonomy" id="2696284"/>
    <lineage>
        <taxon>Bacteria</taxon>
        <taxon>Bacillati</taxon>
        <taxon>Actinomycetota</taxon>
        <taxon>Actinomycetes</taxon>
        <taxon>Streptosporangiales</taxon>
        <taxon>Streptosporangiaceae</taxon>
        <taxon>Herbidospora</taxon>
    </lineage>
</organism>
<dbReference type="GO" id="GO:0004252">
    <property type="term" value="F:serine-type endopeptidase activity"/>
    <property type="evidence" value="ECO:0007669"/>
    <property type="project" value="UniProtKB-EC"/>
</dbReference>
<dbReference type="Proteomes" id="UP000479526">
    <property type="component" value="Unassembled WGS sequence"/>
</dbReference>
<evidence type="ECO:0000259" key="8">
    <source>
        <dbReference type="Pfam" id="PF02897"/>
    </source>
</evidence>
<evidence type="ECO:0000313" key="9">
    <source>
        <dbReference type="EMBL" id="NAS25240.1"/>
    </source>
</evidence>
<dbReference type="Gene3D" id="2.130.10.120">
    <property type="entry name" value="Prolyl oligopeptidase, N-terminal domain"/>
    <property type="match status" value="1"/>
</dbReference>
<evidence type="ECO:0000259" key="7">
    <source>
        <dbReference type="Pfam" id="PF00326"/>
    </source>
</evidence>
<comment type="caution">
    <text evidence="9">The sequence shown here is derived from an EMBL/GenBank/DDBJ whole genome shotgun (WGS) entry which is preliminary data.</text>
</comment>
<sequence length="631" mass="68022">MIEIIHGHVVSDPYRWLEDPASDETRAWQAQQEVVWRSQLLPGRDRFRARIDELSDTGVVGAPIWRGGTAFRVRRDPGRRLPVLYADDRVVLDPEAIDPGATTLLDAWHPSPDGTLVACQLSRGGDERSELYVLDARTGALVDGPIGGLRHSPVAWLPDGDGFYYVRDRRARVHRLDGDDLDVADADGIALSADGRWLTLSVNRGAGNDVWLCDLVSPSRRVVQQDVAARSAVAVGGDGRAYMITTLDAPRGRLLVADPAAPDDFRDLVSEDAEAVIADFALLDGVLLVAWVRHAIGEISVHDPETGERQGAVPLPGLGSLGRMSARGHEVWFTYSDYVTPESVYRYDARTGETTLWEAAPGRAELPEIESHQVVYQSADGTPVRMVVLGKGLPGPRPCILYGYGGFGVPLTPSYSSYVLPWLEAGGVFAFAQVRGGGEEGETWHRAGMRGRKQNSFDDFAAAAETLIAAGWTTPALLGVTGESGGGLLVGALITQRPELVAAAVCSAPVLDMVRFEKTGLGSSWVPEYGSADDPEQFAWLMAYSPYHHVKEGVDYPATLFTVFDGDSRVDPLHARKMCAALQGATSGVRPILFRHETGVGHAGRSADRAAGLAADMLAFLARELGGLDDD</sequence>
<name>A0A7C9J6M0_9ACTN</name>
<dbReference type="EC" id="3.4.21.26" evidence="3"/>
<evidence type="ECO:0000313" key="10">
    <source>
        <dbReference type="Proteomes" id="UP000479526"/>
    </source>
</evidence>